<dbReference type="SUPFAM" id="SSF52540">
    <property type="entry name" value="P-loop containing nucleoside triphosphate hydrolases"/>
    <property type="match status" value="1"/>
</dbReference>
<sequence length="454" mass="51548">MTTRKERLLVVEDEDLARKNLMHILDREGYDVTGVESGEKAVALIKEHLFDLVITDFKMGRVDGLQVLEKCKAFQPGVEVIIITGYATVDLAVKSMKDGAFYYIAKPYKIDQVRKVVSEALIKRRLQLENQQLRDELQRIRPIPALIGKSPAMEKIRETIRQVAPSDTNVLILGESGTGKEIVAKAIHLLSNRQSKRFVAFNCGSFTEELMANELFGHEKGAFTGADREHAGLLEVADGGTVFLDEIGDMPLTMQIKLLRVMQERELMRVGGVTPRQVNVRFLAATHRDLHEDARTGQFRQDLYYRLNVITIHIPPLAERREDIPLLAQRFLARIAGEMQKEVSGIDAEVMELLGQYSWPGNVRELENIVERAVALATKPTIEADQLPDHIRNLTIETYRTAGDAIPTLEEQEKRYIEWVLQKTEGNKTHAAKIMGIDRVSLWRKLKRFGWDDS</sequence>
<dbReference type="PROSITE" id="PS50045">
    <property type="entry name" value="SIGMA54_INTERACT_4"/>
    <property type="match status" value="1"/>
</dbReference>
<feature type="domain" description="Response regulatory" evidence="9">
    <location>
        <begin position="7"/>
        <end position="121"/>
    </location>
</feature>
<evidence type="ECO:0000313" key="11">
    <source>
        <dbReference type="Proteomes" id="UP000425960"/>
    </source>
</evidence>
<evidence type="ECO:0000256" key="4">
    <source>
        <dbReference type="ARBA" id="ARBA00023125"/>
    </source>
</evidence>
<dbReference type="SUPFAM" id="SSF52172">
    <property type="entry name" value="CheY-like"/>
    <property type="match status" value="1"/>
</dbReference>
<proteinExistence type="predicted"/>
<keyword evidence="7" id="KW-0597">Phosphoprotein</keyword>
<accession>A0A5K8A147</accession>
<evidence type="ECO:0000256" key="1">
    <source>
        <dbReference type="ARBA" id="ARBA00022741"/>
    </source>
</evidence>
<dbReference type="Pfam" id="PF02954">
    <property type="entry name" value="HTH_8"/>
    <property type="match status" value="1"/>
</dbReference>
<dbReference type="SMART" id="SM00382">
    <property type="entry name" value="AAA"/>
    <property type="match status" value="1"/>
</dbReference>
<dbReference type="GO" id="GO:0000160">
    <property type="term" value="P:phosphorelay signal transduction system"/>
    <property type="evidence" value="ECO:0007669"/>
    <property type="project" value="InterPro"/>
</dbReference>
<evidence type="ECO:0000256" key="2">
    <source>
        <dbReference type="ARBA" id="ARBA00022840"/>
    </source>
</evidence>
<dbReference type="EMBL" id="AP021876">
    <property type="protein sequence ID" value="BBO86305.1"/>
    <property type="molecule type" value="Genomic_DNA"/>
</dbReference>
<evidence type="ECO:0000256" key="5">
    <source>
        <dbReference type="ARBA" id="ARBA00023159"/>
    </source>
</evidence>
<dbReference type="Gene3D" id="3.40.50.2300">
    <property type="match status" value="1"/>
</dbReference>
<dbReference type="Pfam" id="PF00158">
    <property type="entry name" value="Sigma54_activat"/>
    <property type="match status" value="1"/>
</dbReference>
<dbReference type="InterPro" id="IPR002197">
    <property type="entry name" value="HTH_Fis"/>
</dbReference>
<dbReference type="PROSITE" id="PS00675">
    <property type="entry name" value="SIGMA54_INTERACT_1"/>
    <property type="match status" value="1"/>
</dbReference>
<dbReference type="InterPro" id="IPR058031">
    <property type="entry name" value="AAA_lid_NorR"/>
</dbReference>
<dbReference type="Gene3D" id="1.10.8.60">
    <property type="match status" value="1"/>
</dbReference>
<dbReference type="InterPro" id="IPR025944">
    <property type="entry name" value="Sigma_54_int_dom_CS"/>
</dbReference>
<dbReference type="PANTHER" id="PTHR32071:SF119">
    <property type="entry name" value="SIGMA L-DEPENDENT TRANSCRIPTIONAL REGULATOR YPLP-RELATED"/>
    <property type="match status" value="1"/>
</dbReference>
<keyword evidence="4" id="KW-0238">DNA-binding</keyword>
<dbReference type="Proteomes" id="UP000425960">
    <property type="component" value="Chromosome"/>
</dbReference>
<dbReference type="InterPro" id="IPR009057">
    <property type="entry name" value="Homeodomain-like_sf"/>
</dbReference>
<dbReference type="InterPro" id="IPR001789">
    <property type="entry name" value="Sig_transdc_resp-reg_receiver"/>
</dbReference>
<keyword evidence="5" id="KW-0010">Activator</keyword>
<dbReference type="PANTHER" id="PTHR32071">
    <property type="entry name" value="TRANSCRIPTIONAL REGULATORY PROTEIN"/>
    <property type="match status" value="1"/>
</dbReference>
<dbReference type="PRINTS" id="PR01590">
    <property type="entry name" value="HTHFIS"/>
</dbReference>
<evidence type="ECO:0000256" key="7">
    <source>
        <dbReference type="PROSITE-ProRule" id="PRU00169"/>
    </source>
</evidence>
<dbReference type="InterPro" id="IPR011006">
    <property type="entry name" value="CheY-like_superfamily"/>
</dbReference>
<dbReference type="SMART" id="SM00448">
    <property type="entry name" value="REC"/>
    <property type="match status" value="1"/>
</dbReference>
<evidence type="ECO:0000313" key="10">
    <source>
        <dbReference type="EMBL" id="BBO86305.1"/>
    </source>
</evidence>
<evidence type="ECO:0000256" key="6">
    <source>
        <dbReference type="ARBA" id="ARBA00023163"/>
    </source>
</evidence>
<dbReference type="KEGG" id="dov:DSCO28_68710"/>
<evidence type="ECO:0000259" key="9">
    <source>
        <dbReference type="PROSITE" id="PS50110"/>
    </source>
</evidence>
<keyword evidence="2" id="KW-0067">ATP-binding</keyword>
<dbReference type="InterPro" id="IPR025943">
    <property type="entry name" value="Sigma_54_int_dom_ATP-bd_2"/>
</dbReference>
<feature type="domain" description="Sigma-54 factor interaction" evidence="8">
    <location>
        <begin position="146"/>
        <end position="375"/>
    </location>
</feature>
<dbReference type="Pfam" id="PF25601">
    <property type="entry name" value="AAA_lid_14"/>
    <property type="match status" value="1"/>
</dbReference>
<dbReference type="Gene3D" id="3.40.50.300">
    <property type="entry name" value="P-loop containing nucleotide triphosphate hydrolases"/>
    <property type="match status" value="1"/>
</dbReference>
<keyword evidence="1" id="KW-0547">Nucleotide-binding</keyword>
<reference evidence="10 11" key="1">
    <citation type="submission" date="2019-11" db="EMBL/GenBank/DDBJ databases">
        <title>Comparative genomics of hydrocarbon-degrading Desulfosarcina strains.</title>
        <authorList>
            <person name="Watanabe M."/>
            <person name="Kojima H."/>
            <person name="Fukui M."/>
        </authorList>
    </citation>
    <scope>NUCLEOTIDE SEQUENCE [LARGE SCALE GENOMIC DNA]</scope>
    <source>
        <strain evidence="10 11">28bB2T</strain>
    </source>
</reference>
<dbReference type="RefSeq" id="WP_155325632.1">
    <property type="nucleotide sequence ID" value="NZ_AP021876.1"/>
</dbReference>
<dbReference type="SUPFAM" id="SSF46689">
    <property type="entry name" value="Homeodomain-like"/>
    <property type="match status" value="1"/>
</dbReference>
<dbReference type="CDD" id="cd00009">
    <property type="entry name" value="AAA"/>
    <property type="match status" value="1"/>
</dbReference>
<dbReference type="PROSITE" id="PS00688">
    <property type="entry name" value="SIGMA54_INTERACT_3"/>
    <property type="match status" value="1"/>
</dbReference>
<dbReference type="InterPro" id="IPR003593">
    <property type="entry name" value="AAA+_ATPase"/>
</dbReference>
<dbReference type="Gene3D" id="1.10.10.60">
    <property type="entry name" value="Homeodomain-like"/>
    <property type="match status" value="1"/>
</dbReference>
<organism evidence="10 11">
    <name type="scientific">Desulfosarcina ovata subsp. sediminis</name>
    <dbReference type="NCBI Taxonomy" id="885957"/>
    <lineage>
        <taxon>Bacteria</taxon>
        <taxon>Pseudomonadati</taxon>
        <taxon>Thermodesulfobacteriota</taxon>
        <taxon>Desulfobacteria</taxon>
        <taxon>Desulfobacterales</taxon>
        <taxon>Desulfosarcinaceae</taxon>
        <taxon>Desulfosarcina</taxon>
    </lineage>
</organism>
<dbReference type="GO" id="GO:0043565">
    <property type="term" value="F:sequence-specific DNA binding"/>
    <property type="evidence" value="ECO:0007669"/>
    <property type="project" value="InterPro"/>
</dbReference>
<dbReference type="InterPro" id="IPR025662">
    <property type="entry name" value="Sigma_54_int_dom_ATP-bd_1"/>
</dbReference>
<dbReference type="PROSITE" id="PS50110">
    <property type="entry name" value="RESPONSE_REGULATORY"/>
    <property type="match status" value="1"/>
</dbReference>
<dbReference type="GO" id="GO:0005524">
    <property type="term" value="F:ATP binding"/>
    <property type="evidence" value="ECO:0007669"/>
    <property type="project" value="UniProtKB-KW"/>
</dbReference>
<evidence type="ECO:0000256" key="3">
    <source>
        <dbReference type="ARBA" id="ARBA00023015"/>
    </source>
</evidence>
<keyword evidence="3" id="KW-0805">Transcription regulation</keyword>
<protein>
    <submittedName>
        <fullName evidence="10">Sigma-54-dependent Fis family transcriptional regulator</fullName>
    </submittedName>
</protein>
<feature type="modified residue" description="4-aspartylphosphate" evidence="7">
    <location>
        <position position="56"/>
    </location>
</feature>
<dbReference type="FunFam" id="3.40.50.300:FF:000006">
    <property type="entry name" value="DNA-binding transcriptional regulator NtrC"/>
    <property type="match status" value="1"/>
</dbReference>
<keyword evidence="6" id="KW-0804">Transcription</keyword>
<evidence type="ECO:0000259" key="8">
    <source>
        <dbReference type="PROSITE" id="PS50045"/>
    </source>
</evidence>
<gene>
    <name evidence="10" type="ORF">DSCO28_68710</name>
</gene>
<dbReference type="AlphaFoldDB" id="A0A5K8A147"/>
<dbReference type="InterPro" id="IPR002078">
    <property type="entry name" value="Sigma_54_int"/>
</dbReference>
<name>A0A5K8A147_9BACT</name>
<dbReference type="Pfam" id="PF00072">
    <property type="entry name" value="Response_reg"/>
    <property type="match status" value="1"/>
</dbReference>
<dbReference type="PROSITE" id="PS00676">
    <property type="entry name" value="SIGMA54_INTERACT_2"/>
    <property type="match status" value="1"/>
</dbReference>
<dbReference type="FunFam" id="1.10.8.60:FF:000014">
    <property type="entry name" value="DNA-binding transcriptional regulator NtrC"/>
    <property type="match status" value="1"/>
</dbReference>
<dbReference type="InterPro" id="IPR027417">
    <property type="entry name" value="P-loop_NTPase"/>
</dbReference>
<dbReference type="GO" id="GO:0006355">
    <property type="term" value="P:regulation of DNA-templated transcription"/>
    <property type="evidence" value="ECO:0007669"/>
    <property type="project" value="InterPro"/>
</dbReference>